<evidence type="ECO:0000313" key="2">
    <source>
        <dbReference type="Proteomes" id="UP001054945"/>
    </source>
</evidence>
<comment type="caution">
    <text evidence="1">The sequence shown here is derived from an EMBL/GenBank/DDBJ whole genome shotgun (WGS) entry which is preliminary data.</text>
</comment>
<sequence length="119" mass="13752">MNGEHRCFMKRLLLASTLLERELMKFSCERKFIREFRLNWSFAEFGSTVQIKASASRGIDEQREVLFRCGQRPAGKGSRCERTNKCVHYGEIIFPRPKRSFAPIDSTVSASCIVTTWVI</sequence>
<accession>A0AAV4QSQ6</accession>
<name>A0AAV4QSQ6_CAEEX</name>
<evidence type="ECO:0000313" key="1">
    <source>
        <dbReference type="EMBL" id="GIY11304.1"/>
    </source>
</evidence>
<protein>
    <submittedName>
        <fullName evidence="1">Uncharacterized protein</fullName>
    </submittedName>
</protein>
<organism evidence="1 2">
    <name type="scientific">Caerostris extrusa</name>
    <name type="common">Bark spider</name>
    <name type="synonym">Caerostris bankana</name>
    <dbReference type="NCBI Taxonomy" id="172846"/>
    <lineage>
        <taxon>Eukaryota</taxon>
        <taxon>Metazoa</taxon>
        <taxon>Ecdysozoa</taxon>
        <taxon>Arthropoda</taxon>
        <taxon>Chelicerata</taxon>
        <taxon>Arachnida</taxon>
        <taxon>Araneae</taxon>
        <taxon>Araneomorphae</taxon>
        <taxon>Entelegynae</taxon>
        <taxon>Araneoidea</taxon>
        <taxon>Araneidae</taxon>
        <taxon>Caerostris</taxon>
    </lineage>
</organism>
<dbReference type="Proteomes" id="UP001054945">
    <property type="component" value="Unassembled WGS sequence"/>
</dbReference>
<dbReference type="EMBL" id="BPLR01006630">
    <property type="protein sequence ID" value="GIY11304.1"/>
    <property type="molecule type" value="Genomic_DNA"/>
</dbReference>
<reference evidence="1 2" key="1">
    <citation type="submission" date="2021-06" db="EMBL/GenBank/DDBJ databases">
        <title>Caerostris extrusa draft genome.</title>
        <authorList>
            <person name="Kono N."/>
            <person name="Arakawa K."/>
        </authorList>
    </citation>
    <scope>NUCLEOTIDE SEQUENCE [LARGE SCALE GENOMIC DNA]</scope>
</reference>
<proteinExistence type="predicted"/>
<gene>
    <name evidence="1" type="ORF">CEXT_162761</name>
</gene>
<dbReference type="AlphaFoldDB" id="A0AAV4QSQ6"/>
<keyword evidence="2" id="KW-1185">Reference proteome</keyword>